<reference evidence="1 2" key="1">
    <citation type="submission" date="2019-11" db="EMBL/GenBank/DDBJ databases">
        <title>Draft Genome Sequences of Six Type Strains of the Genus Massilia.</title>
        <authorList>
            <person name="Miess H."/>
            <person name="Frediansyah A."/>
            <person name="Goeker M."/>
            <person name="Gross H."/>
        </authorList>
    </citation>
    <scope>NUCLEOTIDE SEQUENCE [LARGE SCALE GENOMIC DNA]</scope>
    <source>
        <strain evidence="1 2">DSM 17513</strain>
    </source>
</reference>
<evidence type="ECO:0000313" key="1">
    <source>
        <dbReference type="EMBL" id="MUI15612.1"/>
    </source>
</evidence>
<accession>A0A6I3XQL7</accession>
<proteinExistence type="predicted"/>
<evidence type="ECO:0000313" key="2">
    <source>
        <dbReference type="Proteomes" id="UP000431684"/>
    </source>
</evidence>
<protein>
    <submittedName>
        <fullName evidence="1">Uncharacterized protein</fullName>
    </submittedName>
</protein>
<dbReference type="OrthoDB" id="9834371at2"/>
<dbReference type="Proteomes" id="UP000431684">
    <property type="component" value="Unassembled WGS sequence"/>
</dbReference>
<dbReference type="RefSeq" id="WP_155711283.1">
    <property type="nucleotide sequence ID" value="NZ_BMWU01000070.1"/>
</dbReference>
<comment type="caution">
    <text evidence="1">The sequence shown here is derived from an EMBL/GenBank/DDBJ whole genome shotgun (WGS) entry which is preliminary data.</text>
</comment>
<dbReference type="AlphaFoldDB" id="A0A6I3XQL7"/>
<gene>
    <name evidence="1" type="ORF">GJV26_24605</name>
</gene>
<name>A0A6I3XQL7_9BURK</name>
<dbReference type="EMBL" id="WNWM01000002">
    <property type="protein sequence ID" value="MUI15612.1"/>
    <property type="molecule type" value="Genomic_DNA"/>
</dbReference>
<keyword evidence="2" id="KW-1185">Reference proteome</keyword>
<organism evidence="1 2">
    <name type="scientific">Pseudoduganella dura</name>
    <dbReference type="NCBI Taxonomy" id="321982"/>
    <lineage>
        <taxon>Bacteria</taxon>
        <taxon>Pseudomonadati</taxon>
        <taxon>Pseudomonadota</taxon>
        <taxon>Betaproteobacteria</taxon>
        <taxon>Burkholderiales</taxon>
        <taxon>Oxalobacteraceae</taxon>
        <taxon>Telluria group</taxon>
        <taxon>Pseudoduganella</taxon>
    </lineage>
</organism>
<sequence>MAAACLDDARRRFGIERNPDESGKSWELGAEWLEEAIEFALSDERWPRQKAGPLSLFAAYHFNWRDLSNEFPEPLASRDRGTCSVMLNLHRRALSVAPFFIFPMAYESPAFQPFVDRLAAALPFEIKSRHLRRMLVNPKNGATRYLRLA</sequence>